<dbReference type="Proteomes" id="UP000279833">
    <property type="component" value="Unassembled WGS sequence"/>
</dbReference>
<proteinExistence type="predicted"/>
<evidence type="ECO:0000313" key="2">
    <source>
        <dbReference type="Proteomes" id="UP000279833"/>
    </source>
</evidence>
<gene>
    <name evidence="1" type="ORF">SCUD_LOCUS950</name>
</gene>
<protein>
    <submittedName>
        <fullName evidence="3">HSA domain-containing protein</fullName>
    </submittedName>
</protein>
<evidence type="ECO:0000313" key="1">
    <source>
        <dbReference type="EMBL" id="VDO64716.1"/>
    </source>
</evidence>
<sequence length="115" mass="13998">MHWPDTIRNSPLWERTNHLPAEEEIIKEHWKWIGHTLRKSLNCITRQALTWNPEGKGKSGKPKNSLRREMEADMRRMNNNWNELESIAQDRVEWEMLSINQYYSYILNDTYRKEL</sequence>
<name>A0A183JE37_9TREM</name>
<reference evidence="1 2" key="2">
    <citation type="submission" date="2018-11" db="EMBL/GenBank/DDBJ databases">
        <authorList>
            <consortium name="Pathogen Informatics"/>
        </authorList>
    </citation>
    <scope>NUCLEOTIDE SEQUENCE [LARGE SCALE GENOMIC DNA]</scope>
    <source>
        <strain evidence="1">Dakar</strain>
        <strain evidence="2">Dakar, Senegal</strain>
    </source>
</reference>
<dbReference type="EMBL" id="UZAK01000708">
    <property type="protein sequence ID" value="VDO64716.1"/>
    <property type="molecule type" value="Genomic_DNA"/>
</dbReference>
<keyword evidence="2" id="KW-1185">Reference proteome</keyword>
<dbReference type="AlphaFoldDB" id="A0A183JE37"/>
<dbReference type="WBParaSite" id="SCUD_0000094901-mRNA-1">
    <property type="protein sequence ID" value="SCUD_0000094901-mRNA-1"/>
    <property type="gene ID" value="SCUD_0000094901"/>
</dbReference>
<organism evidence="3">
    <name type="scientific">Schistosoma curassoni</name>
    <dbReference type="NCBI Taxonomy" id="6186"/>
    <lineage>
        <taxon>Eukaryota</taxon>
        <taxon>Metazoa</taxon>
        <taxon>Spiralia</taxon>
        <taxon>Lophotrochozoa</taxon>
        <taxon>Platyhelminthes</taxon>
        <taxon>Trematoda</taxon>
        <taxon>Digenea</taxon>
        <taxon>Strigeidida</taxon>
        <taxon>Schistosomatoidea</taxon>
        <taxon>Schistosomatidae</taxon>
        <taxon>Schistosoma</taxon>
    </lineage>
</organism>
<evidence type="ECO:0000313" key="3">
    <source>
        <dbReference type="WBParaSite" id="SCUD_0000094901-mRNA-1"/>
    </source>
</evidence>
<reference evidence="3" key="1">
    <citation type="submission" date="2016-06" db="UniProtKB">
        <authorList>
            <consortium name="WormBaseParasite"/>
        </authorList>
    </citation>
    <scope>IDENTIFICATION</scope>
</reference>
<accession>A0A183JE37</accession>